<feature type="transmembrane region" description="Helical" evidence="6">
    <location>
        <begin position="374"/>
        <end position="392"/>
    </location>
</feature>
<dbReference type="GO" id="GO:0022857">
    <property type="term" value="F:transmembrane transporter activity"/>
    <property type="evidence" value="ECO:0007669"/>
    <property type="project" value="InterPro"/>
</dbReference>
<feature type="transmembrane region" description="Helical" evidence="6">
    <location>
        <begin position="281"/>
        <end position="303"/>
    </location>
</feature>
<accession>A0A0M6YD35</accession>
<evidence type="ECO:0000256" key="1">
    <source>
        <dbReference type="ARBA" id="ARBA00004651"/>
    </source>
</evidence>
<keyword evidence="4 6" id="KW-1133">Transmembrane helix</keyword>
<keyword evidence="5 6" id="KW-0472">Membrane</keyword>
<dbReference type="CDD" id="cd06173">
    <property type="entry name" value="MFS_MefA_like"/>
    <property type="match status" value="1"/>
</dbReference>
<feature type="transmembrane region" description="Helical" evidence="6">
    <location>
        <begin position="309"/>
        <end position="333"/>
    </location>
</feature>
<proteinExistence type="predicted"/>
<keyword evidence="3 6" id="KW-0812">Transmembrane</keyword>
<dbReference type="Gene3D" id="1.20.1250.20">
    <property type="entry name" value="MFS general substrate transporter like domains"/>
    <property type="match status" value="1"/>
</dbReference>
<evidence type="ECO:0000256" key="2">
    <source>
        <dbReference type="ARBA" id="ARBA00022475"/>
    </source>
</evidence>
<dbReference type="Proteomes" id="UP000048926">
    <property type="component" value="Unassembled WGS sequence"/>
</dbReference>
<feature type="transmembrane region" description="Helical" evidence="6">
    <location>
        <begin position="345"/>
        <end position="368"/>
    </location>
</feature>
<evidence type="ECO:0000313" key="7">
    <source>
        <dbReference type="EMBL" id="CTQ46931.1"/>
    </source>
</evidence>
<dbReference type="GO" id="GO:0005886">
    <property type="term" value="C:plasma membrane"/>
    <property type="evidence" value="ECO:0007669"/>
    <property type="project" value="UniProtKB-SubCell"/>
</dbReference>
<feature type="transmembrane region" description="Helical" evidence="6">
    <location>
        <begin position="12"/>
        <end position="34"/>
    </location>
</feature>
<dbReference type="PANTHER" id="PTHR23513:SF6">
    <property type="entry name" value="MAJOR FACILITATOR SUPERFAMILY ASSOCIATED DOMAIN-CONTAINING PROTEIN"/>
    <property type="match status" value="1"/>
</dbReference>
<reference evidence="8" key="1">
    <citation type="submission" date="2015-07" db="EMBL/GenBank/DDBJ databases">
        <authorList>
            <person name="Rodrigo-Torres Lidia"/>
            <person name="Arahal R.David."/>
        </authorList>
    </citation>
    <scope>NUCLEOTIDE SEQUENCE [LARGE SCALE GENOMIC DNA]</scope>
    <source>
        <strain evidence="8">CECT 4801</strain>
    </source>
</reference>
<dbReference type="SUPFAM" id="SSF103473">
    <property type="entry name" value="MFS general substrate transporter"/>
    <property type="match status" value="1"/>
</dbReference>
<evidence type="ECO:0000313" key="8">
    <source>
        <dbReference type="Proteomes" id="UP000048926"/>
    </source>
</evidence>
<protein>
    <submittedName>
        <fullName evidence="7">Enterobactin exporter EntS</fullName>
    </submittedName>
</protein>
<dbReference type="PANTHER" id="PTHR23513">
    <property type="entry name" value="INTEGRAL MEMBRANE EFFLUX PROTEIN-RELATED"/>
    <property type="match status" value="1"/>
</dbReference>
<dbReference type="InterPro" id="IPR011701">
    <property type="entry name" value="MFS"/>
</dbReference>
<dbReference type="AlphaFoldDB" id="A0A0M6YD35"/>
<keyword evidence="8" id="KW-1185">Reference proteome</keyword>
<feature type="transmembrane region" description="Helical" evidence="6">
    <location>
        <begin position="101"/>
        <end position="119"/>
    </location>
</feature>
<dbReference type="OrthoDB" id="4368225at2"/>
<dbReference type="EMBL" id="CXST01000004">
    <property type="protein sequence ID" value="CTQ46931.1"/>
    <property type="molecule type" value="Genomic_DNA"/>
</dbReference>
<feature type="transmembrane region" description="Helical" evidence="6">
    <location>
        <begin position="46"/>
        <end position="69"/>
    </location>
</feature>
<feature type="transmembrane region" description="Helical" evidence="6">
    <location>
        <begin position="215"/>
        <end position="239"/>
    </location>
</feature>
<feature type="transmembrane region" description="Helical" evidence="6">
    <location>
        <begin position="251"/>
        <end position="269"/>
    </location>
</feature>
<dbReference type="Pfam" id="PF07690">
    <property type="entry name" value="MFS_1"/>
    <property type="match status" value="1"/>
</dbReference>
<evidence type="ECO:0000256" key="4">
    <source>
        <dbReference type="ARBA" id="ARBA00022989"/>
    </source>
</evidence>
<gene>
    <name evidence="7" type="ORF">LAL4801_05391</name>
</gene>
<organism evidence="7 8">
    <name type="scientific">Roseibium aggregatum</name>
    <dbReference type="NCBI Taxonomy" id="187304"/>
    <lineage>
        <taxon>Bacteria</taxon>
        <taxon>Pseudomonadati</taxon>
        <taxon>Pseudomonadota</taxon>
        <taxon>Alphaproteobacteria</taxon>
        <taxon>Hyphomicrobiales</taxon>
        <taxon>Stappiaceae</taxon>
        <taxon>Roseibium</taxon>
    </lineage>
</organism>
<dbReference type="RefSeq" id="WP_055661049.1">
    <property type="nucleotide sequence ID" value="NZ_CXST01000004.1"/>
</dbReference>
<name>A0A0M6YD35_9HYPH</name>
<evidence type="ECO:0000256" key="6">
    <source>
        <dbReference type="SAM" id="Phobius"/>
    </source>
</evidence>
<dbReference type="InterPro" id="IPR036259">
    <property type="entry name" value="MFS_trans_sf"/>
</dbReference>
<comment type="subcellular location">
    <subcellularLocation>
        <location evidence="1">Cell membrane</location>
        <topology evidence="1">Multi-pass membrane protein</topology>
    </subcellularLocation>
</comment>
<evidence type="ECO:0000256" key="5">
    <source>
        <dbReference type="ARBA" id="ARBA00023136"/>
    </source>
</evidence>
<feature type="transmembrane region" description="Helical" evidence="6">
    <location>
        <begin position="149"/>
        <end position="168"/>
    </location>
</feature>
<sequence>MISVLANQTYRHLFFAQVIALFGTGLMTVGLALLAFDLAGDEAGAVLGTALAIKMIVYVGISPIAAAYASRFPRRMFLVTLDIVRALTAVALPFVDETWQIYVLIALLQTASAAFTPAFQASIPDILPDEKDYTSALSLSRMAYDLENLLSPMIAAVLVGLVGFHWLFGGTVAGFLFSAGLILSIRLVSPQADAEKPAFRRTVKGLQIYLKTPRLRGLLALNLAVAASGAMVIVNGVVIVKSYLGLDDTDLALSMAAYGGGSMVVALTLPKLLASRSERFVMLAGGALLPVSLLIFAGLLAVLPEPFVWPTLLLVWFAMGAGMSAVLVPSGRLLKNSAHPQDRPLVFAAQFALSHGCWLIAYPLAGWLGANSSMSVTMVVLAGMAVLGWVVAGKSWPADDHSILDHAHPDLPANHPHLAKAHGKRHAHAFVIDSLHHIWPDRQP</sequence>
<keyword evidence="2" id="KW-1003">Cell membrane</keyword>
<evidence type="ECO:0000256" key="3">
    <source>
        <dbReference type="ARBA" id="ARBA00022692"/>
    </source>
</evidence>